<feature type="domain" description="DUF4123" evidence="1">
    <location>
        <begin position="2"/>
        <end position="110"/>
    </location>
</feature>
<evidence type="ECO:0000313" key="3">
    <source>
        <dbReference type="Proteomes" id="UP001210231"/>
    </source>
</evidence>
<accession>A0ABT4UFR4</accession>
<gene>
    <name evidence="2" type="ORF">O3P16_02620</name>
</gene>
<dbReference type="RefSeq" id="WP_407030015.1">
    <property type="nucleotide sequence ID" value="NZ_JAQGEF010000002.1"/>
</dbReference>
<reference evidence="2 3" key="1">
    <citation type="submission" date="2022-12" db="EMBL/GenBank/DDBJ databases">
        <title>Chitinophagaceae gen. sp. nov., a new member of the family Chitinophagaceae, isolated from soil in a chemical factory.</title>
        <authorList>
            <person name="Ke Z."/>
        </authorList>
    </citation>
    <scope>NUCLEOTIDE SEQUENCE [LARGE SCALE GENOMIC DNA]</scope>
    <source>
        <strain evidence="2 3">LY-5</strain>
    </source>
</reference>
<dbReference type="Proteomes" id="UP001210231">
    <property type="component" value="Unassembled WGS sequence"/>
</dbReference>
<evidence type="ECO:0000313" key="2">
    <source>
        <dbReference type="EMBL" id="MDA3613687.1"/>
    </source>
</evidence>
<comment type="caution">
    <text evidence="2">The sequence shown here is derived from an EMBL/GenBank/DDBJ whole genome shotgun (WGS) entry which is preliminary data.</text>
</comment>
<dbReference type="EMBL" id="JAQGEF010000002">
    <property type="protein sequence ID" value="MDA3613687.1"/>
    <property type="molecule type" value="Genomic_DNA"/>
</dbReference>
<dbReference type="InterPro" id="IPR025391">
    <property type="entry name" value="DUF4123"/>
</dbReference>
<organism evidence="2 3">
    <name type="scientific">Polluticaenibacter yanchengensis</name>
    <dbReference type="NCBI Taxonomy" id="3014562"/>
    <lineage>
        <taxon>Bacteria</taxon>
        <taxon>Pseudomonadati</taxon>
        <taxon>Bacteroidota</taxon>
        <taxon>Chitinophagia</taxon>
        <taxon>Chitinophagales</taxon>
        <taxon>Chitinophagaceae</taxon>
        <taxon>Polluticaenibacter</taxon>
    </lineage>
</organism>
<name>A0ABT4UFR4_9BACT</name>
<keyword evidence="3" id="KW-1185">Reference proteome</keyword>
<evidence type="ECO:0000259" key="1">
    <source>
        <dbReference type="Pfam" id="PF13503"/>
    </source>
</evidence>
<protein>
    <submittedName>
        <fullName evidence="2">DUF4123 domain-containing protein</fullName>
    </submittedName>
</protein>
<dbReference type="Pfam" id="PF13503">
    <property type="entry name" value="DUF4123"/>
    <property type="match status" value="1"/>
</dbReference>
<sequence>MLYVIYDAAKHGIPGLVNLRQLFTEGSMLLDKQYDADLEFVAPWLFSVDENSMQILKSTDIQLQDLLWFESKVEVADIITAFQKLIYNNDPENAKQFFRVWDIQVLMQELSKPKGNPVFDLFKVIDNIYLLKDEMMKMYYLDFWGVLNNKTIQNILNPAVQQS</sequence>
<proteinExistence type="predicted"/>